<feature type="chain" id="PRO_5038912411" description="ABC transporter substrate-binding protein" evidence="1">
    <location>
        <begin position="20"/>
        <end position="331"/>
    </location>
</feature>
<reference evidence="2" key="2">
    <citation type="submission" date="2021-04" db="EMBL/GenBank/DDBJ databases">
        <authorList>
            <person name="Gilroy R."/>
        </authorList>
    </citation>
    <scope>NUCLEOTIDE SEQUENCE</scope>
    <source>
        <strain evidence="2">CHK187-5294</strain>
    </source>
</reference>
<gene>
    <name evidence="2" type="ORF">H9727_07710</name>
</gene>
<dbReference type="Proteomes" id="UP000824132">
    <property type="component" value="Unassembled WGS sequence"/>
</dbReference>
<evidence type="ECO:0008006" key="4">
    <source>
        <dbReference type="Google" id="ProtNLM"/>
    </source>
</evidence>
<dbReference type="EMBL" id="DXCL01000046">
    <property type="protein sequence ID" value="HIZ04155.1"/>
    <property type="molecule type" value="Genomic_DNA"/>
</dbReference>
<accession>A0A9D2IDS4</accession>
<dbReference type="AlphaFoldDB" id="A0A9D2IDS4"/>
<dbReference type="SUPFAM" id="SSF53850">
    <property type="entry name" value="Periplasmic binding protein-like II"/>
    <property type="match status" value="1"/>
</dbReference>
<evidence type="ECO:0000256" key="1">
    <source>
        <dbReference type="SAM" id="SignalP"/>
    </source>
</evidence>
<evidence type="ECO:0000313" key="2">
    <source>
        <dbReference type="EMBL" id="HIZ04155.1"/>
    </source>
</evidence>
<proteinExistence type="predicted"/>
<reference evidence="2" key="1">
    <citation type="journal article" date="2021" name="PeerJ">
        <title>Extensive microbial diversity within the chicken gut microbiome revealed by metagenomics and culture.</title>
        <authorList>
            <person name="Gilroy R."/>
            <person name="Ravi A."/>
            <person name="Getino M."/>
            <person name="Pursley I."/>
            <person name="Horton D.L."/>
            <person name="Alikhan N.F."/>
            <person name="Baker D."/>
            <person name="Gharbi K."/>
            <person name="Hall N."/>
            <person name="Watson M."/>
            <person name="Adriaenssens E.M."/>
            <person name="Foster-Nyarko E."/>
            <person name="Jarju S."/>
            <person name="Secka A."/>
            <person name="Antonio M."/>
            <person name="Oren A."/>
            <person name="Chaudhuri R.R."/>
            <person name="La Ragione R."/>
            <person name="Hildebrand F."/>
            <person name="Pallen M.J."/>
        </authorList>
    </citation>
    <scope>NUCLEOTIDE SEQUENCE</scope>
    <source>
        <strain evidence="2">CHK187-5294</strain>
    </source>
</reference>
<feature type="signal peptide" evidence="1">
    <location>
        <begin position="1"/>
        <end position="19"/>
    </location>
</feature>
<evidence type="ECO:0000313" key="3">
    <source>
        <dbReference type="Proteomes" id="UP000824132"/>
    </source>
</evidence>
<keyword evidence="1" id="KW-0732">Signal</keyword>
<organism evidence="2 3">
    <name type="scientific">Candidatus Borkfalkia avistercoris</name>
    <dbReference type="NCBI Taxonomy" id="2838504"/>
    <lineage>
        <taxon>Bacteria</taxon>
        <taxon>Bacillati</taxon>
        <taxon>Bacillota</taxon>
        <taxon>Clostridia</taxon>
        <taxon>Christensenellales</taxon>
        <taxon>Christensenellaceae</taxon>
        <taxon>Candidatus Borkfalkia</taxon>
    </lineage>
</organism>
<sequence length="331" mass="35408">MKRRRISTAVLSLALAALAAFCFIFAYPALSDAHTAEPLGYTGILRLWHIDGFEGGTGSRASFLARVAGGFEKRNEGTLVMVVSHTPESARQAINEGKLPDMISFGGDCSFVLEAALPLEGYTCAAASAGGATYAVPWCRGGYLLFSAEGDFSDISAENTVISQGRGSVPYAAVALEGMRGDFALLPSVQAYTALIGGKYKYMLGTQRDVYRFITRGFSVSVKPVESYCDLWQYICVCAGEAQKYEACLRFMESLLSETVQKSLSSVGMLSPYCSVYGEENAAMRALESISPAKTLFAFADAGAREAFAALAEGVLKGDENGAKKLENYLV</sequence>
<protein>
    <recommendedName>
        <fullName evidence="4">ABC transporter substrate-binding protein</fullName>
    </recommendedName>
</protein>
<comment type="caution">
    <text evidence="2">The sequence shown here is derived from an EMBL/GenBank/DDBJ whole genome shotgun (WGS) entry which is preliminary data.</text>
</comment>
<name>A0A9D2IDS4_9FIRM</name>